<organism evidence="1 2">
    <name type="scientific">Sphingobacterium hotanense</name>
    <dbReference type="NCBI Taxonomy" id="649196"/>
    <lineage>
        <taxon>Bacteria</taxon>
        <taxon>Pseudomonadati</taxon>
        <taxon>Bacteroidota</taxon>
        <taxon>Sphingobacteriia</taxon>
        <taxon>Sphingobacteriales</taxon>
        <taxon>Sphingobacteriaceae</taxon>
        <taxon>Sphingobacterium</taxon>
    </lineage>
</organism>
<sequence>MENSNTAFLEEDLNDRVKALLSNCCSSYANLESLCPERQTALVKLFDQIQYKDILDQALWSIGGGLAHYNLSLNEIKLSLLEILSTRSDDKERLILKELFLFLNILDEKSFYQINGIRQLMNCPEEVFDFKIEEIKGLYFNN</sequence>
<reference evidence="1" key="1">
    <citation type="submission" date="2020-06" db="EMBL/GenBank/DDBJ databases">
        <authorList>
            <person name="Dong N."/>
        </authorList>
    </citation>
    <scope>NUCLEOTIDE SEQUENCE</scope>
    <source>
        <strain evidence="1">R1692</strain>
    </source>
</reference>
<evidence type="ECO:0008006" key="3">
    <source>
        <dbReference type="Google" id="ProtNLM"/>
    </source>
</evidence>
<evidence type="ECO:0000313" key="2">
    <source>
        <dbReference type="Proteomes" id="UP001170954"/>
    </source>
</evidence>
<proteinExistence type="predicted"/>
<evidence type="ECO:0000313" key="1">
    <source>
        <dbReference type="EMBL" id="MDM1048874.1"/>
    </source>
</evidence>
<name>A0ABT7NNZ8_9SPHI</name>
<comment type="caution">
    <text evidence="1">The sequence shown here is derived from an EMBL/GenBank/DDBJ whole genome shotgun (WGS) entry which is preliminary data.</text>
</comment>
<gene>
    <name evidence="1" type="ORF">HX018_11580</name>
</gene>
<dbReference type="RefSeq" id="WP_286651523.1">
    <property type="nucleotide sequence ID" value="NZ_JACAGK010000031.1"/>
</dbReference>
<reference evidence="1" key="2">
    <citation type="journal article" date="2022" name="Sci. Total Environ.">
        <title>Prevalence, transmission, and molecular epidemiology of tet(X)-positive bacteria among humans, animals, and environmental niches in China: An epidemiological, and genomic-based study.</title>
        <authorList>
            <person name="Dong N."/>
            <person name="Zeng Y."/>
            <person name="Cai C."/>
            <person name="Sun C."/>
            <person name="Lu J."/>
            <person name="Liu C."/>
            <person name="Zhou H."/>
            <person name="Sun Q."/>
            <person name="Shu L."/>
            <person name="Wang H."/>
            <person name="Wang Y."/>
            <person name="Wang S."/>
            <person name="Wu C."/>
            <person name="Chan E.W."/>
            <person name="Chen G."/>
            <person name="Shen Z."/>
            <person name="Chen S."/>
            <person name="Zhang R."/>
        </authorList>
    </citation>
    <scope>NUCLEOTIDE SEQUENCE</scope>
    <source>
        <strain evidence="1">R1692</strain>
    </source>
</reference>
<dbReference type="EMBL" id="JACAGK010000031">
    <property type="protein sequence ID" value="MDM1048874.1"/>
    <property type="molecule type" value="Genomic_DNA"/>
</dbReference>
<accession>A0ABT7NNZ8</accession>
<protein>
    <recommendedName>
        <fullName evidence="3">Immunity protein 30 domain-containing protein</fullName>
    </recommendedName>
</protein>
<dbReference type="Proteomes" id="UP001170954">
    <property type="component" value="Unassembled WGS sequence"/>
</dbReference>
<keyword evidence="2" id="KW-1185">Reference proteome</keyword>